<dbReference type="PROSITE" id="PS50928">
    <property type="entry name" value="ABC_TM1"/>
    <property type="match status" value="1"/>
</dbReference>
<feature type="transmembrane region" description="Helical" evidence="7">
    <location>
        <begin position="75"/>
        <end position="99"/>
    </location>
</feature>
<protein>
    <submittedName>
        <fullName evidence="9">ABC transporter permease</fullName>
    </submittedName>
</protein>
<name>A0A7X2PEB1_9SPIO</name>
<evidence type="ECO:0000259" key="8">
    <source>
        <dbReference type="PROSITE" id="PS50928"/>
    </source>
</evidence>
<evidence type="ECO:0000256" key="4">
    <source>
        <dbReference type="ARBA" id="ARBA00022692"/>
    </source>
</evidence>
<dbReference type="SUPFAM" id="SSF161098">
    <property type="entry name" value="MetI-like"/>
    <property type="match status" value="1"/>
</dbReference>
<keyword evidence="4 7" id="KW-0812">Transmembrane</keyword>
<feature type="transmembrane region" description="Helical" evidence="7">
    <location>
        <begin position="111"/>
        <end position="131"/>
    </location>
</feature>
<keyword evidence="10" id="KW-1185">Reference proteome</keyword>
<evidence type="ECO:0000256" key="5">
    <source>
        <dbReference type="ARBA" id="ARBA00022989"/>
    </source>
</evidence>
<reference evidence="9 10" key="1">
    <citation type="submission" date="2019-08" db="EMBL/GenBank/DDBJ databases">
        <title>In-depth cultivation of the pig gut microbiome towards novel bacterial diversity and tailored functional studies.</title>
        <authorList>
            <person name="Wylensek D."/>
            <person name="Hitch T.C.A."/>
            <person name="Clavel T."/>
        </authorList>
    </citation>
    <scope>NUCLEOTIDE SEQUENCE [LARGE SCALE GENOMIC DNA]</scope>
    <source>
        <strain evidence="9 10">NM-380-WT-3C1</strain>
    </source>
</reference>
<comment type="subcellular location">
    <subcellularLocation>
        <location evidence="1 7">Cell membrane</location>
        <topology evidence="1 7">Multi-pass membrane protein</topology>
    </subcellularLocation>
</comment>
<evidence type="ECO:0000313" key="10">
    <source>
        <dbReference type="Proteomes" id="UP000460549"/>
    </source>
</evidence>
<evidence type="ECO:0000256" key="6">
    <source>
        <dbReference type="ARBA" id="ARBA00023136"/>
    </source>
</evidence>
<evidence type="ECO:0000256" key="2">
    <source>
        <dbReference type="ARBA" id="ARBA00022448"/>
    </source>
</evidence>
<dbReference type="InterPro" id="IPR035906">
    <property type="entry name" value="MetI-like_sf"/>
</dbReference>
<feature type="transmembrane region" description="Helical" evidence="7">
    <location>
        <begin position="21"/>
        <end position="41"/>
    </location>
</feature>
<keyword evidence="3" id="KW-1003">Cell membrane</keyword>
<keyword evidence="6 7" id="KW-0472">Membrane</keyword>
<feature type="domain" description="ABC transmembrane type-1" evidence="8">
    <location>
        <begin position="71"/>
        <end position="255"/>
    </location>
</feature>
<proteinExistence type="inferred from homology"/>
<comment type="caution">
    <text evidence="9">The sequence shown here is derived from an EMBL/GenBank/DDBJ whole genome shotgun (WGS) entry which is preliminary data.</text>
</comment>
<organism evidence="9 10">
    <name type="scientific">Bullifex porci</name>
    <dbReference type="NCBI Taxonomy" id="2606638"/>
    <lineage>
        <taxon>Bacteria</taxon>
        <taxon>Pseudomonadati</taxon>
        <taxon>Spirochaetota</taxon>
        <taxon>Spirochaetia</taxon>
        <taxon>Spirochaetales</taxon>
        <taxon>Spirochaetaceae</taxon>
        <taxon>Bullifex</taxon>
    </lineage>
</organism>
<feature type="transmembrane region" description="Helical" evidence="7">
    <location>
        <begin position="137"/>
        <end position="156"/>
    </location>
</feature>
<evidence type="ECO:0000313" key="9">
    <source>
        <dbReference type="EMBL" id="MSU07202.1"/>
    </source>
</evidence>
<dbReference type="GO" id="GO:0055085">
    <property type="term" value="P:transmembrane transport"/>
    <property type="evidence" value="ECO:0007669"/>
    <property type="project" value="InterPro"/>
</dbReference>
<dbReference type="InterPro" id="IPR000515">
    <property type="entry name" value="MetI-like"/>
</dbReference>
<dbReference type="Pfam" id="PF00528">
    <property type="entry name" value="BPD_transp_1"/>
    <property type="match status" value="1"/>
</dbReference>
<gene>
    <name evidence="9" type="ORF">FYJ80_10565</name>
</gene>
<comment type="similarity">
    <text evidence="7">Belongs to the binding-protein-dependent transport system permease family.</text>
</comment>
<dbReference type="PANTHER" id="PTHR30151:SF0">
    <property type="entry name" value="ABC TRANSPORTER PERMEASE PROTEIN MJ0413-RELATED"/>
    <property type="match status" value="1"/>
</dbReference>
<accession>A0A7X2PEB1</accession>
<feature type="transmembrane region" description="Helical" evidence="7">
    <location>
        <begin position="233"/>
        <end position="251"/>
    </location>
</feature>
<dbReference type="Gene3D" id="1.10.3720.10">
    <property type="entry name" value="MetI-like"/>
    <property type="match status" value="1"/>
</dbReference>
<evidence type="ECO:0000256" key="1">
    <source>
        <dbReference type="ARBA" id="ARBA00004651"/>
    </source>
</evidence>
<dbReference type="CDD" id="cd06261">
    <property type="entry name" value="TM_PBP2"/>
    <property type="match status" value="1"/>
</dbReference>
<sequence>MAKAENNQKESSRISEKTKSRLWLLLSLVAAIGLWTLLSVLPKTSRSFPNIIVTVKQIPVMIERGLLFKDISSSLISVGLGYALGFVIALPVAILMAWYKPVRNIIEPWIQFIRNIPPLAYVPLIVIAAGVGRKPQVIVITIATFLIMCITIYQGIINIDETLIKAARVLGAKDKDIFVRVLAPASLPFILTAVRLGASVALTTLIAAESTGAMAGLGMRIRTLNNSYETAPMLLYIIIIGIIGITVEKIIKLLERKLTGWQEKREI</sequence>
<keyword evidence="5 7" id="KW-1133">Transmembrane helix</keyword>
<keyword evidence="2 7" id="KW-0813">Transport</keyword>
<dbReference type="EMBL" id="VUNN01000030">
    <property type="protein sequence ID" value="MSU07202.1"/>
    <property type="molecule type" value="Genomic_DNA"/>
</dbReference>
<dbReference type="Proteomes" id="UP000460549">
    <property type="component" value="Unassembled WGS sequence"/>
</dbReference>
<dbReference type="PANTHER" id="PTHR30151">
    <property type="entry name" value="ALKANE SULFONATE ABC TRANSPORTER-RELATED, MEMBRANE SUBUNIT"/>
    <property type="match status" value="1"/>
</dbReference>
<dbReference type="AlphaFoldDB" id="A0A7X2PEB1"/>
<evidence type="ECO:0000256" key="3">
    <source>
        <dbReference type="ARBA" id="ARBA00022475"/>
    </source>
</evidence>
<dbReference type="GO" id="GO:0005886">
    <property type="term" value="C:plasma membrane"/>
    <property type="evidence" value="ECO:0007669"/>
    <property type="project" value="UniProtKB-SubCell"/>
</dbReference>
<evidence type="ECO:0000256" key="7">
    <source>
        <dbReference type="RuleBase" id="RU363032"/>
    </source>
</evidence>